<evidence type="ECO:0000313" key="12">
    <source>
        <dbReference type="Proteomes" id="UP000476030"/>
    </source>
</evidence>
<comment type="pathway">
    <text evidence="10">Lipid metabolism; phospholipid metabolism.</text>
</comment>
<feature type="transmembrane region" description="Helical" evidence="10">
    <location>
        <begin position="115"/>
        <end position="138"/>
    </location>
</feature>
<keyword evidence="8 10" id="KW-0594">Phospholipid biosynthesis</keyword>
<evidence type="ECO:0000256" key="9">
    <source>
        <dbReference type="ARBA" id="ARBA00023264"/>
    </source>
</evidence>
<evidence type="ECO:0000256" key="1">
    <source>
        <dbReference type="ARBA" id="ARBA00022475"/>
    </source>
</evidence>
<evidence type="ECO:0000256" key="2">
    <source>
        <dbReference type="ARBA" id="ARBA00022516"/>
    </source>
</evidence>
<keyword evidence="12" id="KW-1185">Reference proteome</keyword>
<keyword evidence="7 10" id="KW-0472">Membrane</keyword>
<keyword evidence="1 10" id="KW-1003">Cell membrane</keyword>
<feature type="transmembrane region" description="Helical" evidence="10">
    <location>
        <begin position="90"/>
        <end position="108"/>
    </location>
</feature>
<dbReference type="GO" id="GO:0008654">
    <property type="term" value="P:phospholipid biosynthetic process"/>
    <property type="evidence" value="ECO:0007669"/>
    <property type="project" value="UniProtKB-UniRule"/>
</dbReference>
<evidence type="ECO:0000256" key="5">
    <source>
        <dbReference type="ARBA" id="ARBA00022989"/>
    </source>
</evidence>
<dbReference type="SMART" id="SM01207">
    <property type="entry name" value="G3P_acyltransf"/>
    <property type="match status" value="1"/>
</dbReference>
<comment type="subunit">
    <text evidence="10">Probably interacts with PlsX.</text>
</comment>
<name>A0A6L8W9G6_9PROT</name>
<keyword evidence="5 10" id="KW-1133">Transmembrane helix</keyword>
<feature type="transmembrane region" description="Helical" evidence="10">
    <location>
        <begin position="144"/>
        <end position="165"/>
    </location>
</feature>
<evidence type="ECO:0000256" key="6">
    <source>
        <dbReference type="ARBA" id="ARBA00023098"/>
    </source>
</evidence>
<comment type="catalytic activity">
    <reaction evidence="10">
        <text>an acyl phosphate + sn-glycerol 3-phosphate = a 1-acyl-sn-glycero-3-phosphate + phosphate</text>
        <dbReference type="Rhea" id="RHEA:34075"/>
        <dbReference type="ChEBI" id="CHEBI:43474"/>
        <dbReference type="ChEBI" id="CHEBI:57597"/>
        <dbReference type="ChEBI" id="CHEBI:57970"/>
        <dbReference type="ChEBI" id="CHEBI:59918"/>
        <dbReference type="EC" id="2.3.1.275"/>
    </reaction>
</comment>
<dbReference type="EC" id="2.3.1.275" evidence="10"/>
<dbReference type="HAMAP" id="MF_01043">
    <property type="entry name" value="PlsY"/>
    <property type="match status" value="1"/>
</dbReference>
<keyword evidence="4 10" id="KW-0812">Transmembrane</keyword>
<evidence type="ECO:0000256" key="4">
    <source>
        <dbReference type="ARBA" id="ARBA00022692"/>
    </source>
</evidence>
<dbReference type="EMBL" id="WTUW01000002">
    <property type="protein sequence ID" value="MZR31092.1"/>
    <property type="molecule type" value="Genomic_DNA"/>
</dbReference>
<protein>
    <recommendedName>
        <fullName evidence="10">Glycerol-3-phosphate acyltransferase</fullName>
    </recommendedName>
    <alternativeName>
        <fullName evidence="10">Acyl-PO4 G3P acyltransferase</fullName>
    </alternativeName>
    <alternativeName>
        <fullName evidence="10">Acyl-phosphate--glycerol-3-phosphate acyltransferase</fullName>
    </alternativeName>
    <alternativeName>
        <fullName evidence="10">G3P acyltransferase</fullName>
        <shortName evidence="10">GPAT</shortName>
        <ecNumber evidence="10">2.3.1.275</ecNumber>
    </alternativeName>
    <alternativeName>
        <fullName evidence="10">Lysophosphatidic acid synthase</fullName>
        <shortName evidence="10">LPA synthase</shortName>
    </alternativeName>
</protein>
<evidence type="ECO:0000256" key="10">
    <source>
        <dbReference type="HAMAP-Rule" id="MF_01043"/>
    </source>
</evidence>
<dbReference type="PANTHER" id="PTHR30309">
    <property type="entry name" value="INNER MEMBRANE PROTEIN YGIH"/>
    <property type="match status" value="1"/>
</dbReference>
<sequence>MPDPLGDISYTWPFYAAAVIGYLIGSIPFGLVLTKMAGLGDVRKIGSGNIGATNVLRTGNKGLALATLLLDGGKGALAVILANSFFTQDYAVLAGGGAFLGHLFPIWLKFKGGKGVATFIGVMLAISWPAGLGVALTWLLTALIFRISSLSALVAAALAPVYIYILQTFSPIGGTYYGDTQRIEFAAMMALLIFIRHRENIGRLLKGEEPRIGKKKS</sequence>
<organism evidence="11 12">
    <name type="scientific">Sneathiella litorea</name>
    <dbReference type="NCBI Taxonomy" id="2606216"/>
    <lineage>
        <taxon>Bacteria</taxon>
        <taxon>Pseudomonadati</taxon>
        <taxon>Pseudomonadota</taxon>
        <taxon>Alphaproteobacteria</taxon>
        <taxon>Sneathiellales</taxon>
        <taxon>Sneathiellaceae</taxon>
        <taxon>Sneathiella</taxon>
    </lineage>
</organism>
<accession>A0A6L8W9G6</accession>
<dbReference type="GO" id="GO:0043772">
    <property type="term" value="F:acyl-phosphate glycerol-3-phosphate acyltransferase activity"/>
    <property type="evidence" value="ECO:0007669"/>
    <property type="project" value="UniProtKB-UniRule"/>
</dbReference>
<dbReference type="Proteomes" id="UP000476030">
    <property type="component" value="Unassembled WGS sequence"/>
</dbReference>
<keyword evidence="2 10" id="KW-0444">Lipid biosynthesis</keyword>
<gene>
    <name evidence="10 11" type="primary">plsY</name>
    <name evidence="11" type="ORF">GQE98_10655</name>
</gene>
<feature type="transmembrane region" description="Helical" evidence="10">
    <location>
        <begin position="12"/>
        <end position="34"/>
    </location>
</feature>
<dbReference type="Pfam" id="PF02660">
    <property type="entry name" value="G3P_acyltransf"/>
    <property type="match status" value="1"/>
</dbReference>
<dbReference type="GO" id="GO:0005886">
    <property type="term" value="C:plasma membrane"/>
    <property type="evidence" value="ECO:0007669"/>
    <property type="project" value="UniProtKB-SubCell"/>
</dbReference>
<evidence type="ECO:0000256" key="7">
    <source>
        <dbReference type="ARBA" id="ARBA00023136"/>
    </source>
</evidence>
<dbReference type="PANTHER" id="PTHR30309:SF0">
    <property type="entry name" value="GLYCEROL-3-PHOSPHATE ACYLTRANSFERASE-RELATED"/>
    <property type="match status" value="1"/>
</dbReference>
<dbReference type="UniPathway" id="UPA00085"/>
<comment type="caution">
    <text evidence="11">The sequence shown here is derived from an EMBL/GenBank/DDBJ whole genome shotgun (WGS) entry which is preliminary data.</text>
</comment>
<keyword evidence="11" id="KW-0012">Acyltransferase</keyword>
<keyword evidence="9 10" id="KW-1208">Phospholipid metabolism</keyword>
<dbReference type="AlphaFoldDB" id="A0A6L8W9G6"/>
<evidence type="ECO:0000256" key="8">
    <source>
        <dbReference type="ARBA" id="ARBA00023209"/>
    </source>
</evidence>
<comment type="function">
    <text evidence="10">Catalyzes the transfer of an acyl group from acyl-phosphate (acyl-PO(4)) to glycerol-3-phosphate (G3P) to form lysophosphatidic acid (LPA). This enzyme utilizes acyl-phosphate as fatty acyl donor, but not acyl-CoA or acyl-ACP.</text>
</comment>
<dbReference type="RefSeq" id="WP_161315621.1">
    <property type="nucleotide sequence ID" value="NZ_WTUW01000002.1"/>
</dbReference>
<keyword evidence="3 10" id="KW-0808">Transferase</keyword>
<dbReference type="InterPro" id="IPR003811">
    <property type="entry name" value="G3P_acylTferase_PlsY"/>
</dbReference>
<evidence type="ECO:0000313" key="11">
    <source>
        <dbReference type="EMBL" id="MZR31092.1"/>
    </source>
</evidence>
<evidence type="ECO:0000256" key="3">
    <source>
        <dbReference type="ARBA" id="ARBA00022679"/>
    </source>
</evidence>
<comment type="subcellular location">
    <subcellularLocation>
        <location evidence="10">Cell membrane</location>
        <topology evidence="10">Multi-pass membrane protein</topology>
    </subcellularLocation>
</comment>
<reference evidence="11 12" key="1">
    <citation type="submission" date="2019-12" db="EMBL/GenBank/DDBJ databases">
        <title>Snethiella sp. nov. sp. isolated from sea sand.</title>
        <authorList>
            <person name="Kim J."/>
            <person name="Jeong S.E."/>
            <person name="Jung H.S."/>
            <person name="Jeon C.O."/>
        </authorList>
    </citation>
    <scope>NUCLEOTIDE SEQUENCE [LARGE SCALE GENOMIC DNA]</scope>
    <source>
        <strain evidence="11 12">DP05</strain>
    </source>
</reference>
<dbReference type="NCBIfam" id="TIGR00023">
    <property type="entry name" value="glycerol-3-phosphate 1-O-acyltransferase PlsY"/>
    <property type="match status" value="1"/>
</dbReference>
<keyword evidence="6 10" id="KW-0443">Lipid metabolism</keyword>
<proteinExistence type="inferred from homology"/>
<comment type="similarity">
    <text evidence="10">Belongs to the PlsY family.</text>
</comment>